<keyword evidence="1 2" id="KW-0472">Membrane</keyword>
<dbReference type="GO" id="GO:0009279">
    <property type="term" value="C:cell outer membrane"/>
    <property type="evidence" value="ECO:0007669"/>
    <property type="project" value="UniProtKB-SubCell"/>
</dbReference>
<dbReference type="AlphaFoldDB" id="A0A9E7CYK5"/>
<gene>
    <name evidence="4" type="ORF">MQE35_13510</name>
</gene>
<keyword evidence="2" id="KW-1133">Transmembrane helix</keyword>
<dbReference type="RefSeq" id="WP_255841988.1">
    <property type="nucleotide sequence ID" value="NZ_CP094358.1"/>
</dbReference>
<keyword evidence="1" id="KW-1134">Transmembrane beta strand</keyword>
<dbReference type="CDD" id="cd07341">
    <property type="entry name" value="M56_BlaR1_MecR1_like"/>
    <property type="match status" value="1"/>
</dbReference>
<evidence type="ECO:0000313" key="4">
    <source>
        <dbReference type="EMBL" id="UOB16750.1"/>
    </source>
</evidence>
<dbReference type="Gene3D" id="2.170.130.10">
    <property type="entry name" value="TonB-dependent receptor, plug domain"/>
    <property type="match status" value="1"/>
</dbReference>
<dbReference type="PROSITE" id="PS52016">
    <property type="entry name" value="TONB_DEPENDENT_REC_3"/>
    <property type="match status" value="1"/>
</dbReference>
<organism evidence="4 5">
    <name type="scientific">Abyssalbus ytuae</name>
    <dbReference type="NCBI Taxonomy" id="2926907"/>
    <lineage>
        <taxon>Bacteria</taxon>
        <taxon>Pseudomonadati</taxon>
        <taxon>Bacteroidota</taxon>
        <taxon>Flavobacteriia</taxon>
        <taxon>Flavobacteriales</taxon>
        <taxon>Flavobacteriaceae</taxon>
        <taxon>Abyssalbus</taxon>
    </lineage>
</organism>
<dbReference type="Pfam" id="PF05569">
    <property type="entry name" value="Peptidase_M56"/>
    <property type="match status" value="1"/>
</dbReference>
<feature type="transmembrane region" description="Helical" evidence="2">
    <location>
        <begin position="89"/>
        <end position="113"/>
    </location>
</feature>
<dbReference type="InterPro" id="IPR052173">
    <property type="entry name" value="Beta-lactam_resp_regulator"/>
</dbReference>
<feature type="transmembrane region" description="Helical" evidence="2">
    <location>
        <begin position="6"/>
        <end position="25"/>
    </location>
</feature>
<evidence type="ECO:0000313" key="5">
    <source>
        <dbReference type="Proteomes" id="UP000831290"/>
    </source>
</evidence>
<keyword evidence="1 2" id="KW-0812">Transmembrane</keyword>
<sequence>MEIFFIYILKSSFILSLFYITYKLWLQKETFFTLNRYYLLTGIFISVILPLITITRRVNTEIILNNIEEFNNVTQGIILPDNKINFLKLLLILYISGTIVFLLRFCIQVLSFIKLVRNEKPYKESRYKYVKTNKNTSPFSFLNYIVYNPNLHTIEDLKTILEHEKTHCSHRHSIDILTAHVINIFFWINPFSWLYKKAITQNLEYLADKYTSEKMFSNKDYQYLLLKKNLSEYNLSITNTFFNLLIKKRIVMLNKTRSQKQNLFKYGIIIPVLTVFFLSFNVKTVAQTIVVKEKKLNQNGVEISANTLEFVITKNNTDEELKNLSQTIKSKYDGEFKYSNPKRNSKGEITDISVTYKSSENSFVSSSFSDTTNGIPTIIFGKNEDDGLFITSGDKNKIKNIDVDVQIDDNEEEDIIVKKIILSDTYDNKSNNVRVEGIEGNPLYYLNGKRIDKKKFEEISVSPEKIISVNVLKGKKAIKEYGKKAKDGVIKITTKE</sequence>
<feature type="transmembrane region" description="Helical" evidence="2">
    <location>
        <begin position="263"/>
        <end position="282"/>
    </location>
</feature>
<dbReference type="InterPro" id="IPR039426">
    <property type="entry name" value="TonB-dep_rcpt-like"/>
</dbReference>
<reference evidence="4" key="1">
    <citation type="submission" date="2022-03" db="EMBL/GenBank/DDBJ databases">
        <title>Description of Abyssus ytuae gen. nov., sp. nov., a novel member of the family Flavobacteriaceae isolated from the sediment of Mariana Trench.</title>
        <authorList>
            <person name="Zhang J."/>
            <person name="Xu X."/>
        </authorList>
    </citation>
    <scope>NUCLEOTIDE SEQUENCE</scope>
    <source>
        <strain evidence="4">MT3330</strain>
    </source>
</reference>
<keyword evidence="1" id="KW-0813">Transport</keyword>
<comment type="subcellular location">
    <subcellularLocation>
        <location evidence="1">Cell outer membrane</location>
        <topology evidence="1">Multi-pass membrane protein</topology>
    </subcellularLocation>
</comment>
<proteinExistence type="inferred from homology"/>
<dbReference type="PANTHER" id="PTHR34978:SF3">
    <property type="entry name" value="SLR0241 PROTEIN"/>
    <property type="match status" value="1"/>
</dbReference>
<feature type="domain" description="Peptidase M56" evidence="3">
    <location>
        <begin position="80"/>
        <end position="253"/>
    </location>
</feature>
<keyword evidence="5" id="KW-1185">Reference proteome</keyword>
<dbReference type="KEGG" id="fbm:MQE35_13510"/>
<comment type="similarity">
    <text evidence="1">Belongs to the TonB-dependent receptor family.</text>
</comment>
<dbReference type="InterPro" id="IPR037066">
    <property type="entry name" value="Plug_dom_sf"/>
</dbReference>
<feature type="transmembrane region" description="Helical" evidence="2">
    <location>
        <begin position="37"/>
        <end position="55"/>
    </location>
</feature>
<accession>A0A9E7CYK5</accession>
<dbReference type="EMBL" id="CP094358">
    <property type="protein sequence ID" value="UOB16750.1"/>
    <property type="molecule type" value="Genomic_DNA"/>
</dbReference>
<evidence type="ECO:0000259" key="3">
    <source>
        <dbReference type="Pfam" id="PF05569"/>
    </source>
</evidence>
<keyword evidence="1" id="KW-0998">Cell outer membrane</keyword>
<dbReference type="PANTHER" id="PTHR34978">
    <property type="entry name" value="POSSIBLE SENSOR-TRANSDUCER PROTEIN BLAR"/>
    <property type="match status" value="1"/>
</dbReference>
<dbReference type="InterPro" id="IPR008756">
    <property type="entry name" value="Peptidase_M56"/>
</dbReference>
<name>A0A9E7CYK5_9FLAO</name>
<evidence type="ECO:0000256" key="2">
    <source>
        <dbReference type="SAM" id="Phobius"/>
    </source>
</evidence>
<protein>
    <submittedName>
        <fullName evidence="4">M56 family metallopeptidase</fullName>
    </submittedName>
</protein>
<dbReference type="Proteomes" id="UP000831290">
    <property type="component" value="Chromosome"/>
</dbReference>
<evidence type="ECO:0000256" key="1">
    <source>
        <dbReference type="PROSITE-ProRule" id="PRU01360"/>
    </source>
</evidence>